<reference evidence="6" key="1">
    <citation type="journal article" date="2019" name="Int. J. Syst. Evol. Microbiol.">
        <title>The Global Catalogue of Microorganisms (GCM) 10K type strain sequencing project: providing services to taxonomists for standard genome sequencing and annotation.</title>
        <authorList>
            <consortium name="The Broad Institute Genomics Platform"/>
            <consortium name="The Broad Institute Genome Sequencing Center for Infectious Disease"/>
            <person name="Wu L."/>
            <person name="Ma J."/>
        </authorList>
    </citation>
    <scope>NUCLEOTIDE SEQUENCE [LARGE SCALE GENOMIC DNA]</scope>
    <source>
        <strain evidence="6">KCTC 42398</strain>
    </source>
</reference>
<dbReference type="InterPro" id="IPR036291">
    <property type="entry name" value="NAD(P)-bd_dom_sf"/>
</dbReference>
<evidence type="ECO:0000259" key="3">
    <source>
        <dbReference type="PROSITE" id="PS51201"/>
    </source>
</evidence>
<feature type="domain" description="RCK C-terminal" evidence="4">
    <location>
        <begin position="264"/>
        <end position="352"/>
    </location>
</feature>
<dbReference type="Gene3D" id="3.30.70.1450">
    <property type="entry name" value="Regulator of K+ conductance, C-terminal domain"/>
    <property type="match status" value="1"/>
</dbReference>
<evidence type="ECO:0000313" key="5">
    <source>
        <dbReference type="EMBL" id="MFD2727017.1"/>
    </source>
</evidence>
<sequence length="356" mass="40150">MYQTLLSFRLIAMNPIVRLFRSRIYTAMMLLVVIMLVGVFGYRFISDYSWVDALYMTVITMTTVGFGEVMPLDEQSKIFTIFLILASVIIVGYALSIITEYILSKNDVEELKHKKMQKKIDSFKDHVVICGYGRNGKQAARKLQAHHKSFVVIEKDKDVEERLKHDDIPYVIGNANEDETLLLAGVDRASNFISALPDDADNLFVVLSARQLNSKINIISRASQESSYEKLKFAGANNVILPDMIGGDHMASLVVVPGLMEFIDNLAIVGDSNINIEEVAVEKLFDTNKKKKRTIKDLDLRKKTGCTVIGYKDENGEYTVNPEAELPLAPKSKIIVLGRPEQIEELNSEYDIELEE</sequence>
<dbReference type="Pfam" id="PF02080">
    <property type="entry name" value="TrkA_C"/>
    <property type="match status" value="1"/>
</dbReference>
<evidence type="ECO:0000256" key="2">
    <source>
        <dbReference type="SAM" id="Phobius"/>
    </source>
</evidence>
<keyword evidence="2" id="KW-0472">Membrane</keyword>
<dbReference type="PROSITE" id="PS51202">
    <property type="entry name" value="RCK_C"/>
    <property type="match status" value="1"/>
</dbReference>
<dbReference type="PANTHER" id="PTHR43833">
    <property type="entry name" value="POTASSIUM CHANNEL PROTEIN 2-RELATED-RELATED"/>
    <property type="match status" value="1"/>
</dbReference>
<dbReference type="InterPro" id="IPR003148">
    <property type="entry name" value="RCK_N"/>
</dbReference>
<comment type="subcellular location">
    <subcellularLocation>
        <location evidence="1">Cell membrane</location>
        <topology evidence="1">Multi-pass membrane protein</topology>
    </subcellularLocation>
</comment>
<dbReference type="InterPro" id="IPR050721">
    <property type="entry name" value="Trk_Ktr_HKT_K-transport"/>
</dbReference>
<dbReference type="InterPro" id="IPR036721">
    <property type="entry name" value="RCK_C_sf"/>
</dbReference>
<evidence type="ECO:0000256" key="1">
    <source>
        <dbReference type="ARBA" id="ARBA00004651"/>
    </source>
</evidence>
<organism evidence="5 6">
    <name type="scientific">Hyunsoonleella rubra</name>
    <dbReference type="NCBI Taxonomy" id="1737062"/>
    <lineage>
        <taxon>Bacteria</taxon>
        <taxon>Pseudomonadati</taxon>
        <taxon>Bacteroidota</taxon>
        <taxon>Flavobacteriia</taxon>
        <taxon>Flavobacteriales</taxon>
        <taxon>Flavobacteriaceae</taxon>
    </lineage>
</organism>
<dbReference type="SUPFAM" id="SSF116726">
    <property type="entry name" value="TrkA C-terminal domain-like"/>
    <property type="match status" value="1"/>
</dbReference>
<dbReference type="InterPro" id="IPR013099">
    <property type="entry name" value="K_chnl_dom"/>
</dbReference>
<dbReference type="SUPFAM" id="SSF81324">
    <property type="entry name" value="Voltage-gated potassium channels"/>
    <property type="match status" value="1"/>
</dbReference>
<dbReference type="GO" id="GO:0034220">
    <property type="term" value="P:monoatomic ion transmembrane transport"/>
    <property type="evidence" value="ECO:0007669"/>
    <property type="project" value="UniProtKB-KW"/>
</dbReference>
<feature type="transmembrane region" description="Helical" evidence="2">
    <location>
        <begin position="48"/>
        <end position="66"/>
    </location>
</feature>
<dbReference type="SUPFAM" id="SSF51735">
    <property type="entry name" value="NAD(P)-binding Rossmann-fold domains"/>
    <property type="match status" value="1"/>
</dbReference>
<proteinExistence type="predicted"/>
<protein>
    <submittedName>
        <fullName evidence="5">Potassium channel family protein</fullName>
    </submittedName>
</protein>
<accession>A0ABW5TCK2</accession>
<keyword evidence="2" id="KW-1133">Transmembrane helix</keyword>
<dbReference type="Gene3D" id="3.40.50.720">
    <property type="entry name" value="NAD(P)-binding Rossmann-like Domain"/>
    <property type="match status" value="1"/>
</dbReference>
<dbReference type="PROSITE" id="PS51201">
    <property type="entry name" value="RCK_N"/>
    <property type="match status" value="1"/>
</dbReference>
<keyword evidence="2" id="KW-0812">Transmembrane</keyword>
<name>A0ABW5TCK2_9FLAO</name>
<dbReference type="Pfam" id="PF02254">
    <property type="entry name" value="TrkA_N"/>
    <property type="match status" value="1"/>
</dbReference>
<evidence type="ECO:0000313" key="6">
    <source>
        <dbReference type="Proteomes" id="UP001597476"/>
    </source>
</evidence>
<keyword evidence="5" id="KW-0406">Ion transport</keyword>
<keyword evidence="5" id="KW-0407">Ion channel</keyword>
<dbReference type="Pfam" id="PF07885">
    <property type="entry name" value="Ion_trans_2"/>
    <property type="match status" value="1"/>
</dbReference>
<dbReference type="RefSeq" id="WP_380292531.1">
    <property type="nucleotide sequence ID" value="NZ_JBHULY010000027.1"/>
</dbReference>
<dbReference type="Proteomes" id="UP001597476">
    <property type="component" value="Unassembled WGS sequence"/>
</dbReference>
<feature type="transmembrane region" description="Helical" evidence="2">
    <location>
        <begin position="78"/>
        <end position="98"/>
    </location>
</feature>
<feature type="domain" description="RCK N-terminal" evidence="3">
    <location>
        <begin position="124"/>
        <end position="241"/>
    </location>
</feature>
<dbReference type="Gene3D" id="1.10.287.70">
    <property type="match status" value="1"/>
</dbReference>
<comment type="caution">
    <text evidence="5">The sequence shown here is derived from an EMBL/GenBank/DDBJ whole genome shotgun (WGS) entry which is preliminary data.</text>
</comment>
<dbReference type="PANTHER" id="PTHR43833:SF9">
    <property type="entry name" value="POTASSIUM CHANNEL PROTEIN YUGO-RELATED"/>
    <property type="match status" value="1"/>
</dbReference>
<evidence type="ECO:0000259" key="4">
    <source>
        <dbReference type="PROSITE" id="PS51202"/>
    </source>
</evidence>
<dbReference type="EMBL" id="JBHULY010000027">
    <property type="protein sequence ID" value="MFD2727017.1"/>
    <property type="molecule type" value="Genomic_DNA"/>
</dbReference>
<keyword evidence="5" id="KW-0813">Transport</keyword>
<feature type="transmembrane region" description="Helical" evidence="2">
    <location>
        <begin position="24"/>
        <end position="42"/>
    </location>
</feature>
<dbReference type="InterPro" id="IPR006037">
    <property type="entry name" value="RCK_C"/>
</dbReference>
<keyword evidence="6" id="KW-1185">Reference proteome</keyword>
<gene>
    <name evidence="5" type="ORF">ACFSR8_12400</name>
</gene>